<protein>
    <submittedName>
        <fullName evidence="1">Uncharacterized protein</fullName>
    </submittedName>
</protein>
<organism evidence="1 2">
    <name type="scientific">Sabulicella glaciei</name>
    <dbReference type="NCBI Taxonomy" id="2984948"/>
    <lineage>
        <taxon>Bacteria</taxon>
        <taxon>Pseudomonadati</taxon>
        <taxon>Pseudomonadota</taxon>
        <taxon>Alphaproteobacteria</taxon>
        <taxon>Acetobacterales</taxon>
        <taxon>Acetobacteraceae</taxon>
        <taxon>Sabulicella</taxon>
    </lineage>
</organism>
<name>A0ABT3NSV4_9PROT</name>
<dbReference type="EMBL" id="JAPFQI010000002">
    <property type="protein sequence ID" value="MCW8085244.1"/>
    <property type="molecule type" value="Genomic_DNA"/>
</dbReference>
<gene>
    <name evidence="1" type="ORF">OF850_06375</name>
</gene>
<reference evidence="1 2" key="1">
    <citation type="submission" date="2022-10" db="EMBL/GenBank/DDBJ databases">
        <title>Roseococcus glaciei nov., sp. nov., isolated from glacier.</title>
        <authorList>
            <person name="Liu Q."/>
            <person name="Xin Y.-H."/>
        </authorList>
    </citation>
    <scope>NUCLEOTIDE SEQUENCE [LARGE SCALE GENOMIC DNA]</scope>
    <source>
        <strain evidence="1 2">MDT2-1-1</strain>
    </source>
</reference>
<proteinExistence type="predicted"/>
<comment type="caution">
    <text evidence="1">The sequence shown here is derived from an EMBL/GenBank/DDBJ whole genome shotgun (WGS) entry which is preliminary data.</text>
</comment>
<evidence type="ECO:0000313" key="2">
    <source>
        <dbReference type="Proteomes" id="UP001526430"/>
    </source>
</evidence>
<evidence type="ECO:0000313" key="1">
    <source>
        <dbReference type="EMBL" id="MCW8085244.1"/>
    </source>
</evidence>
<accession>A0ABT3NSV4</accession>
<sequence>MTQPAWDCDCAQLCVPLDPAPGGLICTLVPPGPAVAEPLIPPGPMVMLLPVLAPGGRTTQSPAVALERAVPALLDEDALEEALLFGPVAVALLLLWPWAQDAPGRSRTAARAARRRGMVGTLLAMVAGSHGPQVTRVTRPGP</sequence>
<dbReference type="RefSeq" id="WP_301589097.1">
    <property type="nucleotide sequence ID" value="NZ_JAPFQI010000002.1"/>
</dbReference>
<dbReference type="Proteomes" id="UP001526430">
    <property type="component" value="Unassembled WGS sequence"/>
</dbReference>
<keyword evidence="2" id="KW-1185">Reference proteome</keyword>